<dbReference type="OrthoDB" id="3980952at2759"/>
<organism evidence="2 3">
    <name type="scientific">Wickerhamomyces pijperi</name>
    <name type="common">Yeast</name>
    <name type="synonym">Pichia pijperi</name>
    <dbReference type="NCBI Taxonomy" id="599730"/>
    <lineage>
        <taxon>Eukaryota</taxon>
        <taxon>Fungi</taxon>
        <taxon>Dikarya</taxon>
        <taxon>Ascomycota</taxon>
        <taxon>Saccharomycotina</taxon>
        <taxon>Saccharomycetes</taxon>
        <taxon>Phaffomycetales</taxon>
        <taxon>Wickerhamomycetaceae</taxon>
        <taxon>Wickerhamomyces</taxon>
    </lineage>
</organism>
<dbReference type="EMBL" id="JAEUBG010005637">
    <property type="protein sequence ID" value="KAH3673473.1"/>
    <property type="molecule type" value="Genomic_DNA"/>
</dbReference>
<dbReference type="AlphaFoldDB" id="A0A9P8TBK2"/>
<accession>A0A9P8TBK2</accession>
<reference evidence="2" key="2">
    <citation type="submission" date="2021-01" db="EMBL/GenBank/DDBJ databases">
        <authorList>
            <person name="Schikora-Tamarit M.A."/>
        </authorList>
    </citation>
    <scope>NUCLEOTIDE SEQUENCE</scope>
    <source>
        <strain evidence="2">CBS2887</strain>
    </source>
</reference>
<keyword evidence="3" id="KW-1185">Reference proteome</keyword>
<feature type="compositionally biased region" description="Basic and acidic residues" evidence="1">
    <location>
        <begin position="1"/>
        <end position="13"/>
    </location>
</feature>
<sequence>MTKKERICQRRSDPQYQDQDQPQFYENYEELKPFIDALSLSFGKFPYALPVTTFPKTSPNRPLLTISEKKQTLHSYLKDTIKGTLQKKLHSCNTLFEFFVDELFNHHDVKGMCYYPPKSLNDIDQLISHLKSLNGTIVTSNAASSISIEFKIGLVLSYFIRDFYSVIPIGVTEQTIHQDQISKYHEYQLGKHLGWFNFISLIYHLDRFDFNRTKSFLNLSQLSSFQFSKRFQRRFFKMLNITPSLNQMFSDMNNTSSQISSLSELSIHLKVQTSRSSSLTVHTVVMNNSHPLYKVSPKETESDILLIYLDSMTDIAPLEALRICQSSGISSDTMTEIVIKKIIVKSIKELELLKELKSSNKISSSLSNITILKVSLPWSHILTYPKDPQFDQILKTIVNKEAPSCEGDPNMMDLVYKKFPKFFHDFQLYDSEIRYYCSSLLYQRSSNLFGL</sequence>
<protein>
    <submittedName>
        <fullName evidence="2">Uncharacterized protein</fullName>
    </submittedName>
</protein>
<dbReference type="Proteomes" id="UP000774326">
    <property type="component" value="Unassembled WGS sequence"/>
</dbReference>
<name>A0A9P8TBK2_WICPI</name>
<reference evidence="2" key="1">
    <citation type="journal article" date="2021" name="Open Biol.">
        <title>Shared evolutionary footprints suggest mitochondrial oxidative damage underlies multiple complex I losses in fungi.</title>
        <authorList>
            <person name="Schikora-Tamarit M.A."/>
            <person name="Marcet-Houben M."/>
            <person name="Nosek J."/>
            <person name="Gabaldon T."/>
        </authorList>
    </citation>
    <scope>NUCLEOTIDE SEQUENCE</scope>
    <source>
        <strain evidence="2">CBS2887</strain>
    </source>
</reference>
<evidence type="ECO:0000313" key="2">
    <source>
        <dbReference type="EMBL" id="KAH3673473.1"/>
    </source>
</evidence>
<feature type="region of interest" description="Disordered" evidence="1">
    <location>
        <begin position="1"/>
        <end position="20"/>
    </location>
</feature>
<comment type="caution">
    <text evidence="2">The sequence shown here is derived from an EMBL/GenBank/DDBJ whole genome shotgun (WGS) entry which is preliminary data.</text>
</comment>
<evidence type="ECO:0000256" key="1">
    <source>
        <dbReference type="SAM" id="MobiDB-lite"/>
    </source>
</evidence>
<proteinExistence type="predicted"/>
<evidence type="ECO:0000313" key="3">
    <source>
        <dbReference type="Proteomes" id="UP000774326"/>
    </source>
</evidence>
<gene>
    <name evidence="2" type="ORF">WICPIJ_009746</name>
</gene>